<dbReference type="GO" id="GO:0003677">
    <property type="term" value="F:DNA binding"/>
    <property type="evidence" value="ECO:0007669"/>
    <property type="project" value="UniProtKB-KW"/>
</dbReference>
<dbReference type="RefSeq" id="WP_118318944.1">
    <property type="nucleotide sequence ID" value="NZ_QRVM01000003.1"/>
</dbReference>
<dbReference type="CDD" id="cd00093">
    <property type="entry name" value="HTH_XRE"/>
    <property type="match status" value="1"/>
</dbReference>
<dbReference type="Pfam" id="PF01381">
    <property type="entry name" value="HTH_3"/>
    <property type="match status" value="1"/>
</dbReference>
<comment type="caution">
    <text evidence="3">The sequence shown here is derived from an EMBL/GenBank/DDBJ whole genome shotgun (WGS) entry which is preliminary data.</text>
</comment>
<proteinExistence type="predicted"/>
<feature type="domain" description="HTH cro/C1-type" evidence="2">
    <location>
        <begin position="7"/>
        <end position="66"/>
    </location>
</feature>
<reference evidence="3 4" key="1">
    <citation type="submission" date="2018-08" db="EMBL/GenBank/DDBJ databases">
        <title>A genome reference for cultivated species of the human gut microbiota.</title>
        <authorList>
            <person name="Zou Y."/>
            <person name="Xue W."/>
            <person name="Luo G."/>
        </authorList>
    </citation>
    <scope>NUCLEOTIDE SEQUENCE [LARGE SCALE GENOMIC DNA]</scope>
    <source>
        <strain evidence="3 4">AF22-10AC</strain>
    </source>
</reference>
<dbReference type="GO" id="GO:0005829">
    <property type="term" value="C:cytosol"/>
    <property type="evidence" value="ECO:0007669"/>
    <property type="project" value="TreeGrafter"/>
</dbReference>
<dbReference type="AlphaFoldDB" id="A0A412JA07"/>
<dbReference type="PANTHER" id="PTHR46797:SF1">
    <property type="entry name" value="METHYLPHOSPHONATE SYNTHASE"/>
    <property type="match status" value="1"/>
</dbReference>
<protein>
    <submittedName>
        <fullName evidence="3">XRE family transcriptional regulator</fullName>
    </submittedName>
</protein>
<evidence type="ECO:0000259" key="2">
    <source>
        <dbReference type="PROSITE" id="PS50943"/>
    </source>
</evidence>
<dbReference type="SUPFAM" id="SSF47413">
    <property type="entry name" value="lambda repressor-like DNA-binding domains"/>
    <property type="match status" value="1"/>
</dbReference>
<dbReference type="Proteomes" id="UP000285274">
    <property type="component" value="Unassembled WGS sequence"/>
</dbReference>
<dbReference type="SMART" id="SM00530">
    <property type="entry name" value="HTH_XRE"/>
    <property type="match status" value="1"/>
</dbReference>
<evidence type="ECO:0000313" key="3">
    <source>
        <dbReference type="EMBL" id="RGS49200.1"/>
    </source>
</evidence>
<accession>A0A412JA07</accession>
<organism evidence="3 4">
    <name type="scientific">Holdemanella biformis</name>
    <dbReference type="NCBI Taxonomy" id="1735"/>
    <lineage>
        <taxon>Bacteria</taxon>
        <taxon>Bacillati</taxon>
        <taxon>Bacillota</taxon>
        <taxon>Erysipelotrichia</taxon>
        <taxon>Erysipelotrichales</taxon>
        <taxon>Erysipelotrichaceae</taxon>
        <taxon>Holdemanella</taxon>
    </lineage>
</organism>
<dbReference type="InterPro" id="IPR050807">
    <property type="entry name" value="TransReg_Diox_bact_type"/>
</dbReference>
<dbReference type="InterPro" id="IPR001387">
    <property type="entry name" value="Cro/C1-type_HTH"/>
</dbReference>
<evidence type="ECO:0000256" key="1">
    <source>
        <dbReference type="ARBA" id="ARBA00023125"/>
    </source>
</evidence>
<keyword evidence="1" id="KW-0238">DNA-binding</keyword>
<dbReference type="PANTHER" id="PTHR46797">
    <property type="entry name" value="HTH-TYPE TRANSCRIPTIONAL REGULATOR"/>
    <property type="match status" value="1"/>
</dbReference>
<dbReference type="GO" id="GO:0003700">
    <property type="term" value="F:DNA-binding transcription factor activity"/>
    <property type="evidence" value="ECO:0007669"/>
    <property type="project" value="TreeGrafter"/>
</dbReference>
<dbReference type="InterPro" id="IPR010982">
    <property type="entry name" value="Lambda_DNA-bd_dom_sf"/>
</dbReference>
<dbReference type="PROSITE" id="PS50943">
    <property type="entry name" value="HTH_CROC1"/>
    <property type="match status" value="1"/>
</dbReference>
<dbReference type="Gene3D" id="1.10.260.40">
    <property type="entry name" value="lambda repressor-like DNA-binding domains"/>
    <property type="match status" value="1"/>
</dbReference>
<sequence length="147" mass="17313">MDIGERIKYVRQLRGITQSELAEKVGFTGDEKGRIRISQYENGSRIPRKDTLKKISEALNVDSYYLCLEDHTASLDFAFELLDWDRTSNFTIKKEIVQGEDHFLIDFNMEIFNDFLEEWMNKKADLESGKISKNDYIEWSINYPNVK</sequence>
<gene>
    <name evidence="3" type="ORF">DWX92_01565</name>
</gene>
<dbReference type="EMBL" id="QRVM01000003">
    <property type="protein sequence ID" value="RGS49200.1"/>
    <property type="molecule type" value="Genomic_DNA"/>
</dbReference>
<name>A0A412JA07_9FIRM</name>
<evidence type="ECO:0000313" key="4">
    <source>
        <dbReference type="Proteomes" id="UP000285274"/>
    </source>
</evidence>